<dbReference type="AlphaFoldDB" id="A0A6J6BUA7"/>
<evidence type="ECO:0000313" key="6">
    <source>
        <dbReference type="EMBL" id="CAB4604981.1"/>
    </source>
</evidence>
<keyword evidence="2" id="KW-0378">Hydrolase</keyword>
<keyword evidence="3" id="KW-0269">Exonuclease</keyword>
<sequence length="251" mass="27611">MSAHRVSLALVNDALFDLPVSPLPDWAKKLAVFDLETTGLDLREARIVTACATTIDENGQIIGDEIEWLADPGIEIPAMAASVHGVTTERARAEGRPAAEVVSEIVEKLRSFFEAGIPVVAYNAPYDFTILREEAKRHGIEPLNNPMPVIDPLVIDKFLDRYRSGKRRLEITAEFYGVELLDAHNATADAVAAGRVAQAVARKFSDRLSIDAATLHSLQVGWSKDLDESFARFMTEKDPSFKASIGWPEKP</sequence>
<dbReference type="NCBIfam" id="NF005927">
    <property type="entry name" value="PRK07942.1"/>
    <property type="match status" value="1"/>
</dbReference>
<feature type="domain" description="Exonuclease" evidence="4">
    <location>
        <begin position="29"/>
        <end position="206"/>
    </location>
</feature>
<accession>A0A6J6BUA7</accession>
<evidence type="ECO:0000256" key="2">
    <source>
        <dbReference type="ARBA" id="ARBA00022801"/>
    </source>
</evidence>
<dbReference type="Pfam" id="PF00929">
    <property type="entry name" value="RNase_T"/>
    <property type="match status" value="1"/>
</dbReference>
<dbReference type="InterPro" id="IPR013520">
    <property type="entry name" value="Ribonucl_H"/>
</dbReference>
<organism evidence="5">
    <name type="scientific">freshwater metagenome</name>
    <dbReference type="NCBI Taxonomy" id="449393"/>
    <lineage>
        <taxon>unclassified sequences</taxon>
        <taxon>metagenomes</taxon>
        <taxon>ecological metagenomes</taxon>
    </lineage>
</organism>
<gene>
    <name evidence="5" type="ORF">UFOPK1410_00769</name>
    <name evidence="6" type="ORF">UFOPK1855_00058</name>
</gene>
<evidence type="ECO:0000313" key="5">
    <source>
        <dbReference type="EMBL" id="CAB4542304.1"/>
    </source>
</evidence>
<dbReference type="EMBL" id="CAEZUW010000004">
    <property type="protein sequence ID" value="CAB4604981.1"/>
    <property type="molecule type" value="Genomic_DNA"/>
</dbReference>
<dbReference type="PANTHER" id="PTHR30231">
    <property type="entry name" value="DNA POLYMERASE III SUBUNIT EPSILON"/>
    <property type="match status" value="1"/>
</dbReference>
<protein>
    <submittedName>
        <fullName evidence="5">Unannotated protein</fullName>
    </submittedName>
</protein>
<dbReference type="GO" id="GO:0005829">
    <property type="term" value="C:cytosol"/>
    <property type="evidence" value="ECO:0007669"/>
    <property type="project" value="TreeGrafter"/>
</dbReference>
<dbReference type="GO" id="GO:0008408">
    <property type="term" value="F:3'-5' exonuclease activity"/>
    <property type="evidence" value="ECO:0007669"/>
    <property type="project" value="TreeGrafter"/>
</dbReference>
<dbReference type="SMART" id="SM00479">
    <property type="entry name" value="EXOIII"/>
    <property type="match status" value="1"/>
</dbReference>
<dbReference type="Gene3D" id="3.30.420.10">
    <property type="entry name" value="Ribonuclease H-like superfamily/Ribonuclease H"/>
    <property type="match status" value="1"/>
</dbReference>
<dbReference type="InterPro" id="IPR036397">
    <property type="entry name" value="RNaseH_sf"/>
</dbReference>
<name>A0A6J6BUA7_9ZZZZ</name>
<proteinExistence type="predicted"/>
<dbReference type="CDD" id="cd06127">
    <property type="entry name" value="DEDDh"/>
    <property type="match status" value="1"/>
</dbReference>
<evidence type="ECO:0000259" key="4">
    <source>
        <dbReference type="SMART" id="SM00479"/>
    </source>
</evidence>
<keyword evidence="1" id="KW-0540">Nuclease</keyword>
<dbReference type="GO" id="GO:0003676">
    <property type="term" value="F:nucleic acid binding"/>
    <property type="evidence" value="ECO:0007669"/>
    <property type="project" value="InterPro"/>
</dbReference>
<dbReference type="PANTHER" id="PTHR30231:SF4">
    <property type="entry name" value="PROTEIN NEN2"/>
    <property type="match status" value="1"/>
</dbReference>
<dbReference type="InterPro" id="IPR012337">
    <property type="entry name" value="RNaseH-like_sf"/>
</dbReference>
<evidence type="ECO:0000256" key="1">
    <source>
        <dbReference type="ARBA" id="ARBA00022722"/>
    </source>
</evidence>
<evidence type="ECO:0000256" key="3">
    <source>
        <dbReference type="ARBA" id="ARBA00022839"/>
    </source>
</evidence>
<dbReference type="EMBL" id="CAEZSH010000094">
    <property type="protein sequence ID" value="CAB4542304.1"/>
    <property type="molecule type" value="Genomic_DNA"/>
</dbReference>
<reference evidence="5" key="1">
    <citation type="submission" date="2020-05" db="EMBL/GenBank/DDBJ databases">
        <authorList>
            <person name="Chiriac C."/>
            <person name="Salcher M."/>
            <person name="Ghai R."/>
            <person name="Kavagutti S V."/>
        </authorList>
    </citation>
    <scope>NUCLEOTIDE SEQUENCE</scope>
</reference>
<dbReference type="SUPFAM" id="SSF53098">
    <property type="entry name" value="Ribonuclease H-like"/>
    <property type="match status" value="1"/>
</dbReference>